<evidence type="ECO:0000313" key="7">
    <source>
        <dbReference type="EMBL" id="OGN12835.1"/>
    </source>
</evidence>
<evidence type="ECO:0000256" key="2">
    <source>
        <dbReference type="ARBA" id="ARBA00022727"/>
    </source>
</evidence>
<keyword evidence="4 5" id="KW-0418">Kinase</keyword>
<dbReference type="PANTHER" id="PTHR23359">
    <property type="entry name" value="NUCLEOTIDE KINASE"/>
    <property type="match status" value="1"/>
</dbReference>
<evidence type="ECO:0000256" key="4">
    <source>
        <dbReference type="ARBA" id="ARBA00022777"/>
    </source>
</evidence>
<accession>A0A1F8FIA5</accession>
<dbReference type="AlphaFoldDB" id="A0A1F8FIA5"/>
<dbReference type="InterPro" id="IPR000850">
    <property type="entry name" value="Adenylat/UMP-CMP_kin"/>
</dbReference>
<evidence type="ECO:0000256" key="6">
    <source>
        <dbReference type="RuleBase" id="RU003331"/>
    </source>
</evidence>
<sequence>MYNGGMRVVFLMGPIASGKGTQADMLANKLGLFHLETSKFLEAQMNKPEFSKQREQYHSGQWMEPVWVAGIVAEEAGKIFDQGRGLVFSGSPRTLEETEVELPFFEKKVGKENLLFFNVNLSEQEAVKRSVSRRICKVNRHPIPGFSEFEDLTACPEDGSELIRKSLDKPEIIARRYQEYLNRTVPIFDFLKERGYDVIEINGEQPIADVFNDIVKHLAFIPSVVPAVNP</sequence>
<reference evidence="7 8" key="1">
    <citation type="journal article" date="2016" name="Nat. Commun.">
        <title>Thousands of microbial genomes shed light on interconnected biogeochemical processes in an aquifer system.</title>
        <authorList>
            <person name="Anantharaman K."/>
            <person name="Brown C.T."/>
            <person name="Hug L.A."/>
            <person name="Sharon I."/>
            <person name="Castelle C.J."/>
            <person name="Probst A.J."/>
            <person name="Thomas B.C."/>
            <person name="Singh A."/>
            <person name="Wilkins M.J."/>
            <person name="Karaoz U."/>
            <person name="Brodie E.L."/>
            <person name="Williams K.H."/>
            <person name="Hubbard S.S."/>
            <person name="Banfield J.F."/>
        </authorList>
    </citation>
    <scope>NUCLEOTIDE SEQUENCE [LARGE SCALE GENOMIC DNA]</scope>
</reference>
<organism evidence="7 8">
    <name type="scientific">Candidatus Yanofskybacteria bacterium RIFCSPHIGHO2_02_FULL_43_15c</name>
    <dbReference type="NCBI Taxonomy" id="1802679"/>
    <lineage>
        <taxon>Bacteria</taxon>
        <taxon>Candidatus Yanofskyibacteriota</taxon>
    </lineage>
</organism>
<dbReference type="GO" id="GO:0005737">
    <property type="term" value="C:cytoplasm"/>
    <property type="evidence" value="ECO:0007669"/>
    <property type="project" value="UniProtKB-SubCell"/>
</dbReference>
<comment type="similarity">
    <text evidence="5">Belongs to the adenylate kinase family.</text>
</comment>
<comment type="caution">
    <text evidence="7">The sequence shown here is derived from an EMBL/GenBank/DDBJ whole genome shotgun (WGS) entry which is preliminary data.</text>
</comment>
<comment type="catalytic activity">
    <reaction evidence="6">
        <text>AMP + ATP = 2 ADP</text>
        <dbReference type="Rhea" id="RHEA:12973"/>
        <dbReference type="ChEBI" id="CHEBI:30616"/>
        <dbReference type="ChEBI" id="CHEBI:456215"/>
        <dbReference type="ChEBI" id="CHEBI:456216"/>
        <dbReference type="EC" id="2.7.4.3"/>
    </reaction>
</comment>
<proteinExistence type="inferred from homology"/>
<gene>
    <name evidence="7" type="ORF">A3C71_01315</name>
</gene>
<comment type="subunit">
    <text evidence="6">Monomer.</text>
</comment>
<comment type="subcellular location">
    <subcellularLocation>
        <location evidence="6">Cytoplasm</location>
    </subcellularLocation>
</comment>
<protein>
    <recommendedName>
        <fullName evidence="6">Adenylate kinase</fullName>
        <ecNumber evidence="6">2.7.4.3</ecNumber>
    </recommendedName>
</protein>
<dbReference type="InterPro" id="IPR027417">
    <property type="entry name" value="P-loop_NTPase"/>
</dbReference>
<dbReference type="GO" id="GO:0005524">
    <property type="term" value="F:ATP binding"/>
    <property type="evidence" value="ECO:0007669"/>
    <property type="project" value="UniProtKB-KW"/>
</dbReference>
<dbReference type="GO" id="GO:0004017">
    <property type="term" value="F:AMP kinase activity"/>
    <property type="evidence" value="ECO:0007669"/>
    <property type="project" value="UniProtKB-EC"/>
</dbReference>
<evidence type="ECO:0000313" key="8">
    <source>
        <dbReference type="Proteomes" id="UP000178197"/>
    </source>
</evidence>
<dbReference type="Gene3D" id="3.40.50.300">
    <property type="entry name" value="P-loop containing nucleotide triphosphate hydrolases"/>
    <property type="match status" value="1"/>
</dbReference>
<dbReference type="PRINTS" id="PR00094">
    <property type="entry name" value="ADENYLTKNASE"/>
</dbReference>
<dbReference type="EMBL" id="MGJT01000013">
    <property type="protein sequence ID" value="OGN12835.1"/>
    <property type="molecule type" value="Genomic_DNA"/>
</dbReference>
<dbReference type="EC" id="2.7.4.3" evidence="6"/>
<dbReference type="Proteomes" id="UP000178197">
    <property type="component" value="Unassembled WGS sequence"/>
</dbReference>
<keyword evidence="3 6" id="KW-0547">Nucleotide-binding</keyword>
<evidence type="ECO:0000256" key="1">
    <source>
        <dbReference type="ARBA" id="ARBA00022679"/>
    </source>
</evidence>
<evidence type="ECO:0000256" key="5">
    <source>
        <dbReference type="RuleBase" id="RU003330"/>
    </source>
</evidence>
<keyword evidence="1 5" id="KW-0808">Transferase</keyword>
<dbReference type="Pfam" id="PF00406">
    <property type="entry name" value="ADK"/>
    <property type="match status" value="1"/>
</dbReference>
<dbReference type="CDD" id="cd01428">
    <property type="entry name" value="ADK"/>
    <property type="match status" value="1"/>
</dbReference>
<keyword evidence="6" id="KW-0067">ATP-binding</keyword>
<name>A0A1F8FIA5_9BACT</name>
<evidence type="ECO:0000256" key="3">
    <source>
        <dbReference type="ARBA" id="ARBA00022741"/>
    </source>
</evidence>
<dbReference type="SUPFAM" id="SSF52540">
    <property type="entry name" value="P-loop containing nucleoside triphosphate hydrolases"/>
    <property type="match status" value="1"/>
</dbReference>
<keyword evidence="2" id="KW-0545">Nucleotide biosynthesis</keyword>